<accession>A0A0B7C2K7</accession>
<reference evidence="2" key="1">
    <citation type="submission" date="2014-12" db="EMBL/GenBank/DDBJ databases">
        <title>Insight into the proteome of Arion vulgaris.</title>
        <authorList>
            <person name="Aradska J."/>
            <person name="Bulat T."/>
            <person name="Smidak R."/>
            <person name="Sarate P."/>
            <person name="Gangsoo J."/>
            <person name="Sialana F."/>
            <person name="Bilban M."/>
            <person name="Lubec G."/>
        </authorList>
    </citation>
    <scope>NUCLEOTIDE SEQUENCE</scope>
    <source>
        <tissue evidence="2">Skin</tissue>
    </source>
</reference>
<feature type="non-terminal residue" evidence="2">
    <location>
        <position position="74"/>
    </location>
</feature>
<feature type="compositionally biased region" description="Basic and acidic residues" evidence="1">
    <location>
        <begin position="43"/>
        <end position="58"/>
    </location>
</feature>
<sequence length="74" mass="7908">DGLTEEEIIKLASSVIQEGDGDQVTGSGKEEIDKFWDGVVEDNDGKEGEESVHNDKGDGANSDQGDQENIAIED</sequence>
<evidence type="ECO:0000256" key="1">
    <source>
        <dbReference type="SAM" id="MobiDB-lite"/>
    </source>
</evidence>
<feature type="non-terminal residue" evidence="2">
    <location>
        <position position="1"/>
    </location>
</feature>
<gene>
    <name evidence="2" type="primary">ORF221918</name>
</gene>
<dbReference type="EMBL" id="HACG01052828">
    <property type="protein sequence ID" value="CEK99699.1"/>
    <property type="molecule type" value="Transcribed_RNA"/>
</dbReference>
<organism evidence="2">
    <name type="scientific">Arion vulgaris</name>
    <dbReference type="NCBI Taxonomy" id="1028688"/>
    <lineage>
        <taxon>Eukaryota</taxon>
        <taxon>Metazoa</taxon>
        <taxon>Spiralia</taxon>
        <taxon>Lophotrochozoa</taxon>
        <taxon>Mollusca</taxon>
        <taxon>Gastropoda</taxon>
        <taxon>Heterobranchia</taxon>
        <taxon>Euthyneura</taxon>
        <taxon>Panpulmonata</taxon>
        <taxon>Eupulmonata</taxon>
        <taxon>Stylommatophora</taxon>
        <taxon>Helicina</taxon>
        <taxon>Arionoidea</taxon>
        <taxon>Arionidae</taxon>
        <taxon>Arion</taxon>
    </lineage>
</organism>
<protein>
    <submittedName>
        <fullName evidence="2">Uncharacterized protein</fullName>
    </submittedName>
</protein>
<proteinExistence type="predicted"/>
<evidence type="ECO:0000313" key="2">
    <source>
        <dbReference type="EMBL" id="CEK99699.1"/>
    </source>
</evidence>
<feature type="region of interest" description="Disordered" evidence="1">
    <location>
        <begin position="39"/>
        <end position="74"/>
    </location>
</feature>
<dbReference type="AlphaFoldDB" id="A0A0B7C2K7"/>
<name>A0A0B7C2K7_9EUPU</name>